<evidence type="ECO:0000313" key="3">
    <source>
        <dbReference type="WBParaSite" id="HCON_00074050-00001"/>
    </source>
</evidence>
<organism evidence="2 3">
    <name type="scientific">Haemonchus contortus</name>
    <name type="common">Barber pole worm</name>
    <dbReference type="NCBI Taxonomy" id="6289"/>
    <lineage>
        <taxon>Eukaryota</taxon>
        <taxon>Metazoa</taxon>
        <taxon>Ecdysozoa</taxon>
        <taxon>Nematoda</taxon>
        <taxon>Chromadorea</taxon>
        <taxon>Rhabditida</taxon>
        <taxon>Rhabditina</taxon>
        <taxon>Rhabditomorpha</taxon>
        <taxon>Strongyloidea</taxon>
        <taxon>Trichostrongylidae</taxon>
        <taxon>Haemonchus</taxon>
    </lineage>
</organism>
<proteinExistence type="predicted"/>
<dbReference type="Proteomes" id="UP000025227">
    <property type="component" value="Unplaced"/>
</dbReference>
<protein>
    <submittedName>
        <fullName evidence="3">Spt5-NGN domain-containing protein</fullName>
    </submittedName>
</protein>
<evidence type="ECO:0000256" key="1">
    <source>
        <dbReference type="SAM" id="MobiDB-lite"/>
    </source>
</evidence>
<dbReference type="WBParaSite" id="HCON_00074050-00001">
    <property type="protein sequence ID" value="HCON_00074050-00001"/>
    <property type="gene ID" value="HCON_00074050"/>
</dbReference>
<feature type="region of interest" description="Disordered" evidence="1">
    <location>
        <begin position="1"/>
        <end position="57"/>
    </location>
</feature>
<reference evidence="3" key="1">
    <citation type="submission" date="2020-12" db="UniProtKB">
        <authorList>
            <consortium name="WormBaseParasite"/>
        </authorList>
    </citation>
    <scope>IDENTIFICATION</scope>
    <source>
        <strain evidence="3">MHco3</strain>
    </source>
</reference>
<keyword evidence="2" id="KW-1185">Reference proteome</keyword>
<accession>A0A7I5E8U3</accession>
<evidence type="ECO:0000313" key="2">
    <source>
        <dbReference type="Proteomes" id="UP000025227"/>
    </source>
</evidence>
<feature type="compositionally biased region" description="Basic and acidic residues" evidence="1">
    <location>
        <begin position="12"/>
        <end position="30"/>
    </location>
</feature>
<sequence>MVNEVAEQSSDDEYRPRDGEESSDDEYRPIDDEESNDDEYQSKDEIAEINRSGFPRGEGARFVGLKEITSPMHVLAYVMEIRV</sequence>
<name>A0A7I5E8U3_HAECO</name>
<dbReference type="AlphaFoldDB" id="A0A7I5E8U3"/>